<gene>
    <name evidence="2" type="ORF">Fcan01_01500</name>
</gene>
<dbReference type="AlphaFoldDB" id="A0A226F5J9"/>
<sequence>MKFAIFKCILVLAVFVEMNKGNVLSNNNTQSAILRQERQRNILDQLLNSIQGILGQPKESPIKTTTELIVLGEEEKTATHASAQISVPIPARSKPGTTNNGGFVNQVVATASGISSGLFGSLGINIGPHSVPFLNYQTSPRPSGSGKRPVPPTVRLEGLITGENNKTQISSTTPSESQRIFTSLNFPSSVPILDIVKGVFAQASACNDIRKLLGQCQ</sequence>
<feature type="signal peptide" evidence="1">
    <location>
        <begin position="1"/>
        <end position="25"/>
    </location>
</feature>
<keyword evidence="1" id="KW-0732">Signal</keyword>
<dbReference type="Proteomes" id="UP000198287">
    <property type="component" value="Unassembled WGS sequence"/>
</dbReference>
<protein>
    <submittedName>
        <fullName evidence="2">Uncharacterized protein</fullName>
    </submittedName>
</protein>
<evidence type="ECO:0000313" key="2">
    <source>
        <dbReference type="EMBL" id="OXA65085.1"/>
    </source>
</evidence>
<accession>A0A226F5J9</accession>
<evidence type="ECO:0000256" key="1">
    <source>
        <dbReference type="SAM" id="SignalP"/>
    </source>
</evidence>
<comment type="caution">
    <text evidence="2">The sequence shown here is derived from an EMBL/GenBank/DDBJ whole genome shotgun (WGS) entry which is preliminary data.</text>
</comment>
<name>A0A226F5J9_FOLCA</name>
<proteinExistence type="predicted"/>
<reference evidence="2 3" key="1">
    <citation type="submission" date="2015-12" db="EMBL/GenBank/DDBJ databases">
        <title>The genome of Folsomia candida.</title>
        <authorList>
            <person name="Faddeeva A."/>
            <person name="Derks M.F."/>
            <person name="Anvar Y."/>
            <person name="Smit S."/>
            <person name="Van Straalen N."/>
            <person name="Roelofs D."/>
        </authorList>
    </citation>
    <scope>NUCLEOTIDE SEQUENCE [LARGE SCALE GENOMIC DNA]</scope>
    <source>
        <strain evidence="2 3">VU population</strain>
        <tissue evidence="2">Whole body</tissue>
    </source>
</reference>
<evidence type="ECO:0000313" key="3">
    <source>
        <dbReference type="Proteomes" id="UP000198287"/>
    </source>
</evidence>
<keyword evidence="3" id="KW-1185">Reference proteome</keyword>
<organism evidence="2 3">
    <name type="scientific">Folsomia candida</name>
    <name type="common">Springtail</name>
    <dbReference type="NCBI Taxonomy" id="158441"/>
    <lineage>
        <taxon>Eukaryota</taxon>
        <taxon>Metazoa</taxon>
        <taxon>Ecdysozoa</taxon>
        <taxon>Arthropoda</taxon>
        <taxon>Hexapoda</taxon>
        <taxon>Collembola</taxon>
        <taxon>Entomobryomorpha</taxon>
        <taxon>Isotomoidea</taxon>
        <taxon>Isotomidae</taxon>
        <taxon>Proisotominae</taxon>
        <taxon>Folsomia</taxon>
    </lineage>
</organism>
<dbReference type="EMBL" id="LNIX01000001">
    <property type="protein sequence ID" value="OXA65085.1"/>
    <property type="molecule type" value="Genomic_DNA"/>
</dbReference>
<feature type="chain" id="PRO_5012578800" evidence="1">
    <location>
        <begin position="26"/>
        <end position="217"/>
    </location>
</feature>